<name>A0A7Y4KEQ7_9BACT</name>
<organism evidence="1 2">
    <name type="scientific">Corallococcus exercitus</name>
    <dbReference type="NCBI Taxonomy" id="2316736"/>
    <lineage>
        <taxon>Bacteria</taxon>
        <taxon>Pseudomonadati</taxon>
        <taxon>Myxococcota</taxon>
        <taxon>Myxococcia</taxon>
        <taxon>Myxococcales</taxon>
        <taxon>Cystobacterineae</taxon>
        <taxon>Myxococcaceae</taxon>
        <taxon>Corallococcus</taxon>
    </lineage>
</organism>
<dbReference type="Proteomes" id="UP000563426">
    <property type="component" value="Unassembled WGS sequence"/>
</dbReference>
<sequence length="55" mass="6236">MMPALRARLWRFVHNAVAHPLMEVLPEAWGGALHDWTARRAFIELGADERQGGAR</sequence>
<comment type="caution">
    <text evidence="1">The sequence shown here is derived from an EMBL/GenBank/DDBJ whole genome shotgun (WGS) entry which is preliminary data.</text>
</comment>
<dbReference type="RefSeq" id="WP_171433039.1">
    <property type="nucleotide sequence ID" value="NZ_JABFJV010000012.1"/>
</dbReference>
<accession>A0A7Y4KEQ7</accession>
<gene>
    <name evidence="1" type="ORF">HMI49_03805</name>
</gene>
<evidence type="ECO:0000313" key="1">
    <source>
        <dbReference type="EMBL" id="NOK32326.1"/>
    </source>
</evidence>
<protein>
    <submittedName>
        <fullName evidence="1">Uncharacterized protein</fullName>
    </submittedName>
</protein>
<keyword evidence="2" id="KW-1185">Reference proteome</keyword>
<evidence type="ECO:0000313" key="2">
    <source>
        <dbReference type="Proteomes" id="UP000563426"/>
    </source>
</evidence>
<reference evidence="1 2" key="1">
    <citation type="submission" date="2020-05" db="EMBL/GenBank/DDBJ databases">
        <authorList>
            <person name="Whitworth D."/>
        </authorList>
    </citation>
    <scope>NUCLEOTIDE SEQUENCE [LARGE SCALE GENOMIC DNA]</scope>
    <source>
        <strain evidence="1 2">AB043B</strain>
    </source>
</reference>
<proteinExistence type="predicted"/>
<dbReference type="EMBL" id="JABFJV010000012">
    <property type="protein sequence ID" value="NOK32326.1"/>
    <property type="molecule type" value="Genomic_DNA"/>
</dbReference>
<dbReference type="AlphaFoldDB" id="A0A7Y4KEQ7"/>